<dbReference type="AlphaFoldDB" id="B0D2I9"/>
<dbReference type="HOGENOM" id="CLU_1195039_0_0_1"/>
<organism evidence="3">
    <name type="scientific">Laccaria bicolor (strain S238N-H82 / ATCC MYA-4686)</name>
    <name type="common">Bicoloured deceiver</name>
    <name type="synonym">Laccaria laccata var. bicolor</name>
    <dbReference type="NCBI Taxonomy" id="486041"/>
    <lineage>
        <taxon>Eukaryota</taxon>
        <taxon>Fungi</taxon>
        <taxon>Dikarya</taxon>
        <taxon>Basidiomycota</taxon>
        <taxon>Agaricomycotina</taxon>
        <taxon>Agaricomycetes</taxon>
        <taxon>Agaricomycetidae</taxon>
        <taxon>Agaricales</taxon>
        <taxon>Agaricineae</taxon>
        <taxon>Hydnangiaceae</taxon>
        <taxon>Laccaria</taxon>
    </lineage>
</organism>
<feature type="region of interest" description="Disordered" evidence="1">
    <location>
        <begin position="1"/>
        <end position="23"/>
    </location>
</feature>
<name>B0D2I9_LACBS</name>
<feature type="region of interest" description="Disordered" evidence="1">
    <location>
        <begin position="55"/>
        <end position="90"/>
    </location>
</feature>
<proteinExistence type="predicted"/>
<dbReference type="GeneID" id="6074026"/>
<dbReference type="Proteomes" id="UP000001194">
    <property type="component" value="Unassembled WGS sequence"/>
</dbReference>
<gene>
    <name evidence="2" type="ORF">LACBIDRAFT_324628</name>
</gene>
<dbReference type="EMBL" id="DS547096">
    <property type="protein sequence ID" value="EDR10757.1"/>
    <property type="molecule type" value="Genomic_DNA"/>
</dbReference>
<sequence length="232" mass="25850">MIGNDDEKEIEDEGEAESDWDSLRCKSGESASIFQELCKPDLSLKVTFPRERKEPAKVLHGKIKSPPPGPVERDDVRTIGSPHTSPSRKENVKRIRVDVALPTTQNYSSSCLCGVIQLRGRSMETTSSEAGVPHNWLLIHMNARPVYMIITIPCGKISLDHSRKAMPSNQLKSESQCSGPMETTPDQLNWADTGPKVLGWANRQGGRKVLALRHCDGTSPAVEMDWWEQYGR</sequence>
<evidence type="ECO:0000313" key="3">
    <source>
        <dbReference type="Proteomes" id="UP000001194"/>
    </source>
</evidence>
<reference evidence="2 3" key="1">
    <citation type="journal article" date="2008" name="Nature">
        <title>The genome of Laccaria bicolor provides insights into mycorrhizal symbiosis.</title>
        <authorList>
            <person name="Martin F."/>
            <person name="Aerts A."/>
            <person name="Ahren D."/>
            <person name="Brun A."/>
            <person name="Danchin E.G.J."/>
            <person name="Duchaussoy F."/>
            <person name="Gibon J."/>
            <person name="Kohler A."/>
            <person name="Lindquist E."/>
            <person name="Pereda V."/>
            <person name="Salamov A."/>
            <person name="Shapiro H.J."/>
            <person name="Wuyts J."/>
            <person name="Blaudez D."/>
            <person name="Buee M."/>
            <person name="Brokstein P."/>
            <person name="Canbaeck B."/>
            <person name="Cohen D."/>
            <person name="Courty P.E."/>
            <person name="Coutinho P.M."/>
            <person name="Delaruelle C."/>
            <person name="Detter J.C."/>
            <person name="Deveau A."/>
            <person name="DiFazio S."/>
            <person name="Duplessis S."/>
            <person name="Fraissinet-Tachet L."/>
            <person name="Lucic E."/>
            <person name="Frey-Klett P."/>
            <person name="Fourrey C."/>
            <person name="Feussner I."/>
            <person name="Gay G."/>
            <person name="Grimwood J."/>
            <person name="Hoegger P.J."/>
            <person name="Jain P."/>
            <person name="Kilaru S."/>
            <person name="Labbe J."/>
            <person name="Lin Y.C."/>
            <person name="Legue V."/>
            <person name="Le Tacon F."/>
            <person name="Marmeisse R."/>
            <person name="Melayah D."/>
            <person name="Montanini B."/>
            <person name="Muratet M."/>
            <person name="Nehls U."/>
            <person name="Niculita-Hirzel H."/>
            <person name="Oudot-Le Secq M.P."/>
            <person name="Peter M."/>
            <person name="Quesneville H."/>
            <person name="Rajashekar B."/>
            <person name="Reich M."/>
            <person name="Rouhier N."/>
            <person name="Schmutz J."/>
            <person name="Yin T."/>
            <person name="Chalot M."/>
            <person name="Henrissat B."/>
            <person name="Kuees U."/>
            <person name="Lucas S."/>
            <person name="Van de Peer Y."/>
            <person name="Podila G.K."/>
            <person name="Polle A."/>
            <person name="Pukkila P.J."/>
            <person name="Richardson P.M."/>
            <person name="Rouze P."/>
            <person name="Sanders I.R."/>
            <person name="Stajich J.E."/>
            <person name="Tunlid A."/>
            <person name="Tuskan G."/>
            <person name="Grigoriev I.V."/>
        </authorList>
    </citation>
    <scope>NUCLEOTIDE SEQUENCE [LARGE SCALE GENOMIC DNA]</scope>
    <source>
        <strain evidence="3">S238N-H82 / ATCC MYA-4686</strain>
    </source>
</reference>
<dbReference type="RefSeq" id="XP_001878058.1">
    <property type="nucleotide sequence ID" value="XM_001878023.1"/>
</dbReference>
<dbReference type="InParanoid" id="B0D2I9"/>
<protein>
    <submittedName>
        <fullName evidence="2">Predicted protein</fullName>
    </submittedName>
</protein>
<keyword evidence="3" id="KW-1185">Reference proteome</keyword>
<evidence type="ECO:0000256" key="1">
    <source>
        <dbReference type="SAM" id="MobiDB-lite"/>
    </source>
</evidence>
<feature type="compositionally biased region" description="Acidic residues" evidence="1">
    <location>
        <begin position="1"/>
        <end position="20"/>
    </location>
</feature>
<evidence type="ECO:0000313" key="2">
    <source>
        <dbReference type="EMBL" id="EDR10757.1"/>
    </source>
</evidence>
<accession>B0D2I9</accession>
<dbReference type="KEGG" id="lbc:LACBIDRAFT_324628"/>